<dbReference type="Proteomes" id="UP000239648">
    <property type="component" value="Unassembled WGS sequence"/>
</dbReference>
<sequence>MIRRSEFLKSAVMTAAVITAAPFAQAEQTDIRVSGGWGPYPLMVIWANEYQKTHDNVDITVSGGGTGKGVSDVLNGQSDIGMMGRDPAQKEIDQGLFPIAIIKDSVVGTVNRSNPAYKEIVEQGLSREDLNAIFSGQVTTWGEVVGKDLNDDTIEVYGRSDASGAAKTWFKFFSDESQSHFQNLADANFNGDQPVAAAVAKEPNAIGFNNLNFAFNVETGEYVGDIRPVPLDLNGDNTISDDESFYQNRDVFLAAVADGRYPSPPARRMYVAGKGPFKGEVKQFVDWILTDGQQYVVENGYVKLPDAALEHQRRYLNDGVTANNRQQ</sequence>
<evidence type="ECO:0000259" key="3">
    <source>
        <dbReference type="Pfam" id="PF12849"/>
    </source>
</evidence>
<dbReference type="Proteomes" id="UP000239446">
    <property type="component" value="Unassembled WGS sequence"/>
</dbReference>
<dbReference type="AlphaFoldDB" id="A0A2S6GA24"/>
<protein>
    <submittedName>
        <fullName evidence="5">Phosphate transport system substrate-binding protein</fullName>
    </submittedName>
</protein>
<evidence type="ECO:0000313" key="5">
    <source>
        <dbReference type="EMBL" id="PPK56182.1"/>
    </source>
</evidence>
<organism evidence="5 6">
    <name type="scientific">Marinobacter persicus</name>
    <dbReference type="NCBI Taxonomy" id="930118"/>
    <lineage>
        <taxon>Bacteria</taxon>
        <taxon>Pseudomonadati</taxon>
        <taxon>Pseudomonadota</taxon>
        <taxon>Gammaproteobacteria</taxon>
        <taxon>Pseudomonadales</taxon>
        <taxon>Marinobacteraceae</taxon>
        <taxon>Marinobacter</taxon>
    </lineage>
</organism>
<reference evidence="4 7" key="1">
    <citation type="submission" date="2018-02" db="EMBL/GenBank/DDBJ databases">
        <title>Deep subsurface shale carbon reservoir microbial communities from Ohio and West Virginia, USA.</title>
        <authorList>
            <person name="Wrighton K."/>
        </authorList>
    </citation>
    <scope>NUCLEOTIDE SEQUENCE [LARGE SCALE GENOMIC DNA]</scope>
    <source>
        <strain evidence="4 7">UTICA-S1B6</strain>
    </source>
</reference>
<evidence type="ECO:0000313" key="7">
    <source>
        <dbReference type="Proteomes" id="UP000239648"/>
    </source>
</evidence>
<dbReference type="InterPro" id="IPR024370">
    <property type="entry name" value="PBP_domain"/>
</dbReference>
<dbReference type="EMBL" id="PTIU01000002">
    <property type="protein sequence ID" value="PPK56182.1"/>
    <property type="molecule type" value="Genomic_DNA"/>
</dbReference>
<keyword evidence="7" id="KW-1185">Reference proteome</keyword>
<dbReference type="SUPFAM" id="SSF53850">
    <property type="entry name" value="Periplasmic binding protein-like II"/>
    <property type="match status" value="1"/>
</dbReference>
<evidence type="ECO:0000313" key="6">
    <source>
        <dbReference type="Proteomes" id="UP000239446"/>
    </source>
</evidence>
<feature type="signal peptide" evidence="2">
    <location>
        <begin position="1"/>
        <end position="26"/>
    </location>
</feature>
<dbReference type="EMBL" id="PTIT01000002">
    <property type="protein sequence ID" value="PPK53345.1"/>
    <property type="molecule type" value="Genomic_DNA"/>
</dbReference>
<evidence type="ECO:0000256" key="1">
    <source>
        <dbReference type="ARBA" id="ARBA00022729"/>
    </source>
</evidence>
<proteinExistence type="predicted"/>
<evidence type="ECO:0000256" key="2">
    <source>
        <dbReference type="SAM" id="SignalP"/>
    </source>
</evidence>
<dbReference type="RefSeq" id="WP_219820593.1">
    <property type="nucleotide sequence ID" value="NZ_PTIT01000002.1"/>
</dbReference>
<keyword evidence="1 2" id="KW-0732">Signal</keyword>
<comment type="caution">
    <text evidence="5">The sequence shown here is derived from an EMBL/GenBank/DDBJ whole genome shotgun (WGS) entry which is preliminary data.</text>
</comment>
<evidence type="ECO:0000313" key="4">
    <source>
        <dbReference type="EMBL" id="PPK53345.1"/>
    </source>
</evidence>
<accession>A0A2S6GA24</accession>
<dbReference type="Gene3D" id="3.40.190.10">
    <property type="entry name" value="Periplasmic binding protein-like II"/>
    <property type="match status" value="2"/>
</dbReference>
<gene>
    <name evidence="5" type="ORF">B0H24_1002146</name>
    <name evidence="4" type="ORF">BY455_102146</name>
</gene>
<dbReference type="PANTHER" id="PTHR30570:SF1">
    <property type="entry name" value="PHOSPHATE-BINDING PROTEIN PSTS"/>
    <property type="match status" value="1"/>
</dbReference>
<name>A0A2S6GA24_9GAMM</name>
<reference evidence="5 6" key="2">
    <citation type="submission" date="2018-02" db="EMBL/GenBank/DDBJ databases">
        <title>Subsurface microbial communities from deep shales in Ohio and West Virginia, USA.</title>
        <authorList>
            <person name="Wrighton K."/>
        </authorList>
    </citation>
    <scope>NUCLEOTIDE SEQUENCE [LARGE SCALE GENOMIC DNA]</scope>
    <source>
        <strain evidence="5 6">UTICA-S1B9</strain>
    </source>
</reference>
<dbReference type="PANTHER" id="PTHR30570">
    <property type="entry name" value="PERIPLASMIC PHOSPHATE BINDING COMPONENT OF PHOSPHATE ABC TRANSPORTER"/>
    <property type="match status" value="1"/>
</dbReference>
<feature type="chain" id="PRO_5015491483" evidence="2">
    <location>
        <begin position="27"/>
        <end position="327"/>
    </location>
</feature>
<feature type="domain" description="PBP" evidence="3">
    <location>
        <begin position="26"/>
        <end position="291"/>
    </location>
</feature>
<dbReference type="InterPro" id="IPR050811">
    <property type="entry name" value="Phosphate_ABC_transporter"/>
</dbReference>
<dbReference type="Pfam" id="PF12849">
    <property type="entry name" value="PBP_like_2"/>
    <property type="match status" value="1"/>
</dbReference>